<dbReference type="Gene3D" id="3.40.50.12780">
    <property type="entry name" value="N-terminal domain of ligase-like"/>
    <property type="match status" value="1"/>
</dbReference>
<dbReference type="OrthoDB" id="3671040at2"/>
<proteinExistence type="inferred from homology"/>
<keyword evidence="3" id="KW-0276">Fatty acid metabolism</keyword>
<dbReference type="AlphaFoldDB" id="A0A1L7D5F5"/>
<dbReference type="GO" id="GO:0006633">
    <property type="term" value="P:fatty acid biosynthetic process"/>
    <property type="evidence" value="ECO:0007669"/>
    <property type="project" value="TreeGrafter"/>
</dbReference>
<dbReference type="PANTHER" id="PTHR22754">
    <property type="entry name" value="DISCO-INTERACTING PROTEIN 2 DIP2 -RELATED"/>
    <property type="match status" value="1"/>
</dbReference>
<dbReference type="Pfam" id="PF23024">
    <property type="entry name" value="AMP-dom_DIP2-like"/>
    <property type="match status" value="1"/>
</dbReference>
<comment type="similarity">
    <text evidence="1">Belongs to the ATP-dependent AMP-binding enzyme family.</text>
</comment>
<sequence length="617" mass="67193">MDLNVAIAQFFNKKGEITLPPQLTLAGMAEMMYQLDVRTGGDVDRVCMRHWDYSESAAGTPIEFTRKEINTRVKAVAARLQQVGKIGDRVAILAGNSPEYLFGFLGATYAGMTPIPLYDPNEPGHTDHLKSVFADAQPAIVLTNSLSAAAVRKHFSDVPAKERPRIIVVDAVADSLADGFVDPLQTPEGRALASNTTISPVEMTAFLQYTSGSTRNPAGVVLSNRSILTNVLQIFRGAEIKVPLRIVTWLPLHHDMGIILAVFATVIGQFLETMTPRDFVQQPSRWIRQLQRRDGDEERGTWTVVPNFALELAARYAKPEEGAEVDFSNVSGLVVGSEPVTEAAVTSFLEAFESHNFDRNVIRPSYGLAEASLLVSTPDPGMGPVVSYFDREKLGQGHAELTEKSADSVAFISNGRGVPAQYLTLVDPATKAELPDGEIGEIWLHGDNRAQEYLGRPEESQETFHNTLGTRLEEGSRVEGAPEDDNWLATGDLGVIIDGQLYITGRLKDLIVVAGRNHYPQDIEGTVQEASAHVRPDSVAAFSVEGDNTEKLVILVERADRSDAADDAAATDAIRAAVSKNHGLTPDVVKFFAPNEINRTSSGKIARRVAKKHYLAN</sequence>
<evidence type="ECO:0000256" key="2">
    <source>
        <dbReference type="ARBA" id="ARBA00022598"/>
    </source>
</evidence>
<dbReference type="KEGG" id="cpho:CPHO_11430"/>
<feature type="domain" description="AMP-binding enzyme C-terminal" evidence="6">
    <location>
        <begin position="509"/>
        <end position="616"/>
    </location>
</feature>
<dbReference type="InterPro" id="IPR040097">
    <property type="entry name" value="FAAL/FAAC"/>
</dbReference>
<evidence type="ECO:0000256" key="1">
    <source>
        <dbReference type="ARBA" id="ARBA00006432"/>
    </source>
</evidence>
<evidence type="ECO:0000256" key="3">
    <source>
        <dbReference type="ARBA" id="ARBA00022832"/>
    </source>
</evidence>
<dbReference type="GO" id="GO:0016874">
    <property type="term" value="F:ligase activity"/>
    <property type="evidence" value="ECO:0007669"/>
    <property type="project" value="UniProtKB-KW"/>
</dbReference>
<dbReference type="GO" id="GO:0005886">
    <property type="term" value="C:plasma membrane"/>
    <property type="evidence" value="ECO:0007669"/>
    <property type="project" value="TreeGrafter"/>
</dbReference>
<dbReference type="PANTHER" id="PTHR22754:SF32">
    <property type="entry name" value="DISCO-INTERACTING PROTEIN 2"/>
    <property type="match status" value="1"/>
</dbReference>
<dbReference type="STRING" id="161895.CPHO_11430"/>
<dbReference type="InterPro" id="IPR000873">
    <property type="entry name" value="AMP-dep_synth/lig_dom"/>
</dbReference>
<dbReference type="Proteomes" id="UP000185491">
    <property type="component" value="Chromosome"/>
</dbReference>
<dbReference type="CDD" id="cd05931">
    <property type="entry name" value="FAAL"/>
    <property type="match status" value="1"/>
</dbReference>
<evidence type="ECO:0000313" key="8">
    <source>
        <dbReference type="Proteomes" id="UP000185491"/>
    </source>
</evidence>
<dbReference type="FunFam" id="3.40.50.12780:FF:000013">
    <property type="entry name" value="Long-chain-fatty-acid--AMP ligase FadD32"/>
    <property type="match status" value="1"/>
</dbReference>
<dbReference type="Gene3D" id="3.30.300.30">
    <property type="match status" value="1"/>
</dbReference>
<dbReference type="GO" id="GO:0070566">
    <property type="term" value="F:adenylyltransferase activity"/>
    <property type="evidence" value="ECO:0007669"/>
    <property type="project" value="TreeGrafter"/>
</dbReference>
<dbReference type="InterPro" id="IPR045851">
    <property type="entry name" value="AMP-bd_C_sf"/>
</dbReference>
<evidence type="ECO:0000313" key="7">
    <source>
        <dbReference type="EMBL" id="APT93396.1"/>
    </source>
</evidence>
<evidence type="ECO:0000259" key="6">
    <source>
        <dbReference type="Pfam" id="PF23024"/>
    </source>
</evidence>
<dbReference type="SUPFAM" id="SSF56801">
    <property type="entry name" value="Acetyl-CoA synthetase-like"/>
    <property type="match status" value="1"/>
</dbReference>
<dbReference type="RefSeq" id="WP_075735940.1">
    <property type="nucleotide sequence ID" value="NZ_CP009249.1"/>
</dbReference>
<evidence type="ECO:0000259" key="5">
    <source>
        <dbReference type="Pfam" id="PF00501"/>
    </source>
</evidence>
<keyword evidence="2" id="KW-0436">Ligase</keyword>
<dbReference type="InterPro" id="IPR025110">
    <property type="entry name" value="AMP-bd_C"/>
</dbReference>
<evidence type="ECO:0000256" key="4">
    <source>
        <dbReference type="ARBA" id="ARBA00023098"/>
    </source>
</evidence>
<gene>
    <name evidence="7" type="ORF">CPHO_11430</name>
</gene>
<feature type="domain" description="AMP-dependent synthetase/ligase" evidence="5">
    <location>
        <begin position="60"/>
        <end position="454"/>
    </location>
</feature>
<dbReference type="Pfam" id="PF00501">
    <property type="entry name" value="AMP-binding"/>
    <property type="match status" value="1"/>
</dbReference>
<keyword evidence="4" id="KW-0443">Lipid metabolism</keyword>
<accession>A0A1L7D5F5</accession>
<organism evidence="7 8">
    <name type="scientific">Corynebacterium phocae</name>
    <dbReference type="NCBI Taxonomy" id="161895"/>
    <lineage>
        <taxon>Bacteria</taxon>
        <taxon>Bacillati</taxon>
        <taxon>Actinomycetota</taxon>
        <taxon>Actinomycetes</taxon>
        <taxon>Mycobacteriales</taxon>
        <taxon>Corynebacteriaceae</taxon>
        <taxon>Corynebacterium</taxon>
    </lineage>
</organism>
<dbReference type="EMBL" id="CP009249">
    <property type="protein sequence ID" value="APT93396.1"/>
    <property type="molecule type" value="Genomic_DNA"/>
</dbReference>
<reference evidence="7 8" key="1">
    <citation type="submission" date="2014-08" db="EMBL/GenBank/DDBJ databases">
        <title>Complete genome sequence of Corynebacterium phocae M408/89/1(T)(=DSM 44612(T)), isolated from the common seal (Phoca vitulina).</title>
        <authorList>
            <person name="Ruckert C."/>
            <person name="Albersmeier A."/>
            <person name="Winkler A."/>
            <person name="Kalinowski J."/>
        </authorList>
    </citation>
    <scope>NUCLEOTIDE SEQUENCE [LARGE SCALE GENOMIC DNA]</scope>
    <source>
        <strain evidence="7 8">M408/89/1</strain>
    </source>
</reference>
<name>A0A1L7D5F5_9CORY</name>
<protein>
    <submittedName>
        <fullName evidence="7">Acyl-CoA synthase</fullName>
    </submittedName>
</protein>
<keyword evidence="8" id="KW-1185">Reference proteome</keyword>
<dbReference type="InterPro" id="IPR042099">
    <property type="entry name" value="ANL_N_sf"/>
</dbReference>
<dbReference type="GO" id="GO:0071766">
    <property type="term" value="P:Actinobacterium-type cell wall biogenesis"/>
    <property type="evidence" value="ECO:0007669"/>
    <property type="project" value="UniProtKB-ARBA"/>
</dbReference>
<dbReference type="NCBIfam" id="NF040633">
    <property type="entry name" value="FadD32_Coryne"/>
    <property type="match status" value="1"/>
</dbReference>